<evidence type="ECO:0000256" key="2">
    <source>
        <dbReference type="ARBA" id="ARBA00023125"/>
    </source>
</evidence>
<evidence type="ECO:0000256" key="1">
    <source>
        <dbReference type="ARBA" id="ARBA00023015"/>
    </source>
</evidence>
<protein>
    <submittedName>
        <fullName evidence="5">Response regulator transcription factor</fullName>
    </submittedName>
</protein>
<dbReference type="Proteomes" id="UP000482634">
    <property type="component" value="Unassembled WGS sequence"/>
</dbReference>
<evidence type="ECO:0000256" key="3">
    <source>
        <dbReference type="ARBA" id="ARBA00023163"/>
    </source>
</evidence>
<dbReference type="Gene3D" id="1.10.10.10">
    <property type="entry name" value="Winged helix-like DNA-binding domain superfamily/Winged helix DNA-binding domain"/>
    <property type="match status" value="1"/>
</dbReference>
<accession>A0A6B3NV64</accession>
<dbReference type="SMART" id="SM00421">
    <property type="entry name" value="HTH_LUXR"/>
    <property type="match status" value="1"/>
</dbReference>
<dbReference type="PANTHER" id="PTHR44688">
    <property type="entry name" value="DNA-BINDING TRANSCRIPTIONAL ACTIVATOR DEVR_DOSR"/>
    <property type="match status" value="1"/>
</dbReference>
<dbReference type="EMBL" id="JAAHBU010000131">
    <property type="protein sequence ID" value="NER64298.1"/>
    <property type="molecule type" value="Genomic_DNA"/>
</dbReference>
<organism evidence="5 6">
    <name type="scientific">Pseudomonas brassicae</name>
    <dbReference type="NCBI Taxonomy" id="2708063"/>
    <lineage>
        <taxon>Bacteria</taxon>
        <taxon>Pseudomonadati</taxon>
        <taxon>Pseudomonadota</taxon>
        <taxon>Gammaproteobacteria</taxon>
        <taxon>Pseudomonadales</taxon>
        <taxon>Pseudomonadaceae</taxon>
        <taxon>Pseudomonas</taxon>
    </lineage>
</organism>
<keyword evidence="3" id="KW-0804">Transcription</keyword>
<keyword evidence="2" id="KW-0238">DNA-binding</keyword>
<evidence type="ECO:0000313" key="5">
    <source>
        <dbReference type="EMBL" id="NER64298.1"/>
    </source>
</evidence>
<dbReference type="GO" id="GO:0003677">
    <property type="term" value="F:DNA binding"/>
    <property type="evidence" value="ECO:0007669"/>
    <property type="project" value="UniProtKB-KW"/>
</dbReference>
<dbReference type="PROSITE" id="PS50043">
    <property type="entry name" value="HTH_LUXR_2"/>
    <property type="match status" value="1"/>
</dbReference>
<dbReference type="InterPro" id="IPR036388">
    <property type="entry name" value="WH-like_DNA-bd_sf"/>
</dbReference>
<dbReference type="InterPro" id="IPR000792">
    <property type="entry name" value="Tscrpt_reg_LuxR_C"/>
</dbReference>
<keyword evidence="6" id="KW-1185">Reference proteome</keyword>
<feature type="domain" description="HTH luxR-type" evidence="4">
    <location>
        <begin position="12"/>
        <end position="77"/>
    </location>
</feature>
<dbReference type="SUPFAM" id="SSF46894">
    <property type="entry name" value="C-terminal effector domain of the bipartite response regulators"/>
    <property type="match status" value="1"/>
</dbReference>
<sequence>MPGSSPHLQVGQERSATPLSAREQDVLGCLAQGLSDKQLARRLGISDQTARTHRRNMLGKTAMPNVCALLYLAFHQGWLAWPGAQRACMAARISCTRGHVPSARLQVSSPQSFTICPDPRSCTLCSNMSMPMPAIRSSP</sequence>
<keyword evidence="1" id="KW-0805">Transcription regulation</keyword>
<evidence type="ECO:0000313" key="6">
    <source>
        <dbReference type="Proteomes" id="UP000482634"/>
    </source>
</evidence>
<dbReference type="Pfam" id="PF00196">
    <property type="entry name" value="GerE"/>
    <property type="match status" value="1"/>
</dbReference>
<gene>
    <name evidence="5" type="ORF">G3436_10815</name>
</gene>
<dbReference type="AlphaFoldDB" id="A0A6B3NV64"/>
<dbReference type="PANTHER" id="PTHR44688:SF16">
    <property type="entry name" value="DNA-BINDING TRANSCRIPTIONAL ACTIVATOR DEVR_DOSR"/>
    <property type="match status" value="1"/>
</dbReference>
<dbReference type="PRINTS" id="PR00038">
    <property type="entry name" value="HTHLUXR"/>
</dbReference>
<dbReference type="GO" id="GO:0006355">
    <property type="term" value="P:regulation of DNA-templated transcription"/>
    <property type="evidence" value="ECO:0007669"/>
    <property type="project" value="InterPro"/>
</dbReference>
<proteinExistence type="predicted"/>
<evidence type="ECO:0000259" key="4">
    <source>
        <dbReference type="PROSITE" id="PS50043"/>
    </source>
</evidence>
<reference evidence="5 6" key="1">
    <citation type="submission" date="2020-02" db="EMBL/GenBank/DDBJ databases">
        <title>Broccoli isolated Pseudomonas sp.</title>
        <authorList>
            <person name="Fujikawa T."/>
            <person name="Sawada H."/>
        </authorList>
    </citation>
    <scope>NUCLEOTIDE SEQUENCE [LARGE SCALE GENOMIC DNA]</scope>
    <source>
        <strain evidence="5 6">MAFF212427</strain>
    </source>
</reference>
<dbReference type="InterPro" id="IPR016032">
    <property type="entry name" value="Sig_transdc_resp-reg_C-effctor"/>
</dbReference>
<name>A0A6B3NV64_9PSED</name>
<dbReference type="CDD" id="cd06170">
    <property type="entry name" value="LuxR_C_like"/>
    <property type="match status" value="1"/>
</dbReference>
<comment type="caution">
    <text evidence="5">The sequence shown here is derived from an EMBL/GenBank/DDBJ whole genome shotgun (WGS) entry which is preliminary data.</text>
</comment>
<dbReference type="RefSeq" id="WP_163944624.1">
    <property type="nucleotide sequence ID" value="NZ_JAAHBU010000131.1"/>
</dbReference>